<feature type="compositionally biased region" description="Low complexity" evidence="1">
    <location>
        <begin position="262"/>
        <end position="285"/>
    </location>
</feature>
<evidence type="ECO:0000313" key="2">
    <source>
        <dbReference type="EMBL" id="WIA18433.1"/>
    </source>
</evidence>
<feature type="compositionally biased region" description="Low complexity" evidence="1">
    <location>
        <begin position="192"/>
        <end position="218"/>
    </location>
</feature>
<sequence>MTYQINLVVDFERKWYGRCSLAGESSAPTSTVLRSSPCKGTSTKIANQEQSAQTVHYTQDVACQTSLFLDSAESPACKQPHRGSYLSRCSSSSSSNSAPPSPVAARLSIAEPGTPRLSTDGPFAAGSEAGSARSSDSASATGDDAPSTGKPAAALLLQPALLAAVYALGRMDRRRSSTAVGLPLLKIRTAAASSDSTAEPAAPSTPTAPGTPAAAPPAKAAPPPPPPPPKGAAGWANTPGLTRLPAVQASRDRIMRTRRPSAGLGTAAGKTAGISSISSSSGDGSSLLAELSGKSSHVQAMQHDLATRCADIDSWAEAIRSFDSKDMGECSRLVGSIDGQLDSLSDSAGVLRLYGREQWPGTKWEAMLEAVAEQRRMLQAAEEAKRFKPAAAGGSLNSTAGSCEAGLAKLLAVEERWMQPQHGPRISKACSDNGVPFKAEVPLAELKKASMGFAVVMSKASMREAHRLGLQQQPTAAAAGGKAQRWRAQAPSCQQRQQQLLGDAVLFVHKVHGFARGLSTPAAAAFRQLDAMLLQVEGGSFVADAGAAAAAL</sequence>
<keyword evidence="3" id="KW-1185">Reference proteome</keyword>
<accession>A0ABY8UAF2</accession>
<feature type="compositionally biased region" description="Pro residues" evidence="1">
    <location>
        <begin position="219"/>
        <end position="230"/>
    </location>
</feature>
<gene>
    <name evidence="2" type="ORF">OEZ85_009893</name>
</gene>
<reference evidence="2 3" key="1">
    <citation type="submission" date="2023-05" db="EMBL/GenBank/DDBJ databases">
        <title>A 100% complete, gapless, phased diploid assembly of the Scenedesmus obliquus UTEX 3031 genome.</title>
        <authorList>
            <person name="Biondi T.C."/>
            <person name="Hanschen E.R."/>
            <person name="Kwon T."/>
            <person name="Eng W."/>
            <person name="Kruse C.P.S."/>
            <person name="Koehler S.I."/>
            <person name="Kunde Y."/>
            <person name="Gleasner C.D."/>
            <person name="You Mak K.T."/>
            <person name="Polle J."/>
            <person name="Hovde B.T."/>
            <person name="Starkenburg S.R."/>
        </authorList>
    </citation>
    <scope>NUCLEOTIDE SEQUENCE [LARGE SCALE GENOMIC DNA]</scope>
    <source>
        <strain evidence="2 3">DOE0152z</strain>
    </source>
</reference>
<dbReference type="Proteomes" id="UP001244341">
    <property type="component" value="Chromosome 9b"/>
</dbReference>
<feature type="compositionally biased region" description="Low complexity" evidence="1">
    <location>
        <begin position="124"/>
        <end position="150"/>
    </location>
</feature>
<evidence type="ECO:0000256" key="1">
    <source>
        <dbReference type="SAM" id="MobiDB-lite"/>
    </source>
</evidence>
<name>A0ABY8UAF2_TETOB</name>
<organism evidence="2 3">
    <name type="scientific">Tetradesmus obliquus</name>
    <name type="common">Green alga</name>
    <name type="synonym">Acutodesmus obliquus</name>
    <dbReference type="NCBI Taxonomy" id="3088"/>
    <lineage>
        <taxon>Eukaryota</taxon>
        <taxon>Viridiplantae</taxon>
        <taxon>Chlorophyta</taxon>
        <taxon>core chlorophytes</taxon>
        <taxon>Chlorophyceae</taxon>
        <taxon>CS clade</taxon>
        <taxon>Sphaeropleales</taxon>
        <taxon>Scenedesmaceae</taxon>
        <taxon>Tetradesmus</taxon>
    </lineage>
</organism>
<feature type="region of interest" description="Disordered" evidence="1">
    <location>
        <begin position="112"/>
        <end position="150"/>
    </location>
</feature>
<protein>
    <submittedName>
        <fullName evidence="2">Uncharacterized protein</fullName>
    </submittedName>
</protein>
<evidence type="ECO:0000313" key="3">
    <source>
        <dbReference type="Proteomes" id="UP001244341"/>
    </source>
</evidence>
<proteinExistence type="predicted"/>
<feature type="region of interest" description="Disordered" evidence="1">
    <location>
        <begin position="192"/>
        <end position="285"/>
    </location>
</feature>
<dbReference type="EMBL" id="CP126216">
    <property type="protein sequence ID" value="WIA18433.1"/>
    <property type="molecule type" value="Genomic_DNA"/>
</dbReference>